<dbReference type="EMBL" id="LVHI01000003">
    <property type="protein sequence ID" value="OAK56712.1"/>
    <property type="molecule type" value="Genomic_DNA"/>
</dbReference>
<dbReference type="GO" id="GO:0097367">
    <property type="term" value="F:carbohydrate derivative binding"/>
    <property type="evidence" value="ECO:0007669"/>
    <property type="project" value="InterPro"/>
</dbReference>
<accession>A0A177YM80</accession>
<dbReference type="GO" id="GO:1901135">
    <property type="term" value="P:carbohydrate derivative metabolic process"/>
    <property type="evidence" value="ECO:0007669"/>
    <property type="project" value="InterPro"/>
</dbReference>
<name>A0A177YM80_9NOCA</name>
<dbReference type="RefSeq" id="WP_068421521.1">
    <property type="nucleotide sequence ID" value="NZ_LVHI01000003.1"/>
</dbReference>
<comment type="caution">
    <text evidence="1">The sequence shown here is derived from an EMBL/GenBank/DDBJ whole genome shotgun (WGS) entry which is preliminary data.</text>
</comment>
<dbReference type="Proteomes" id="UP000077519">
    <property type="component" value="Unassembled WGS sequence"/>
</dbReference>
<proteinExistence type="predicted"/>
<evidence type="ECO:0000313" key="1">
    <source>
        <dbReference type="EMBL" id="OAK56712.1"/>
    </source>
</evidence>
<dbReference type="SUPFAM" id="SSF53697">
    <property type="entry name" value="SIS domain"/>
    <property type="match status" value="1"/>
</dbReference>
<organism evidence="1 2">
    <name type="scientific">Rhodococcoides kyotonense</name>
    <dbReference type="NCBI Taxonomy" id="398843"/>
    <lineage>
        <taxon>Bacteria</taxon>
        <taxon>Bacillati</taxon>
        <taxon>Actinomycetota</taxon>
        <taxon>Actinomycetes</taxon>
        <taxon>Mycobacteriales</taxon>
        <taxon>Nocardiaceae</taxon>
        <taxon>Rhodococcoides</taxon>
    </lineage>
</organism>
<sequence>MTAASPLFDLDDSDALVAADVDGVLRSAALAGAQARATSTAVVESVSDRLRDLRPRSVVFVCGDGRAGRAASVLVAALGSRIGVPLVHAPGTPPWVGPLDVVLVSGDDAGDPRLAESTAAAVRRGAETVLVTPDEGPLRSAAAGRAVFVPPKIAVREHNTIMRYLAAGIAVLGTLADGAYRQLLPDLDVVADLLDAEAARNHPTHEVFHNPAKSLAARISGARVVLTGSSPVAVEIARHAGEVLFRAAGVVSATGELGDVVFAAVAAGRSAATDSGASYDPLFHDEQLDGPRPQPPVRVVVCSPPDAVALTERRTAAVPDALVLSADTTMFDPRTSGYTEAGRRVPEDRTPDIEAVNLGELGAMTLLATRLEMAAAYLHVMGGR</sequence>
<dbReference type="InterPro" id="IPR046348">
    <property type="entry name" value="SIS_dom_sf"/>
</dbReference>
<gene>
    <name evidence="1" type="ORF">A3K89_15785</name>
</gene>
<reference evidence="1 2" key="1">
    <citation type="submission" date="2016-03" db="EMBL/GenBank/DDBJ databases">
        <title>Genome sequence of Rhodococcus kyotonensis KB10.</title>
        <authorList>
            <person name="Jeong H."/>
            <person name="Hong C.E."/>
            <person name="Jo S.H."/>
            <person name="Park J.M."/>
        </authorList>
    </citation>
    <scope>NUCLEOTIDE SEQUENCE [LARGE SCALE GENOMIC DNA]</scope>
    <source>
        <strain evidence="1 2">KB10</strain>
    </source>
</reference>
<evidence type="ECO:0000313" key="2">
    <source>
        <dbReference type="Proteomes" id="UP000077519"/>
    </source>
</evidence>
<keyword evidence="2" id="KW-1185">Reference proteome</keyword>
<protein>
    <submittedName>
        <fullName evidence="1">TobH protein</fullName>
    </submittedName>
</protein>
<dbReference type="AlphaFoldDB" id="A0A177YM80"/>